<evidence type="ECO:0000313" key="1">
    <source>
        <dbReference type="EMBL" id="MDT0684544.1"/>
    </source>
</evidence>
<evidence type="ECO:0000313" key="2">
    <source>
        <dbReference type="Proteomes" id="UP001265259"/>
    </source>
</evidence>
<proteinExistence type="predicted"/>
<dbReference type="Proteomes" id="UP001265259">
    <property type="component" value="Unassembled WGS sequence"/>
</dbReference>
<sequence>MLTVNAAWNIWNFRQPVLKALLSDSHRVTVLAPADDSVAKLEEELCPKVGDGVIRRLLEDA</sequence>
<dbReference type="EMBL" id="JAVRHL010000006">
    <property type="protein sequence ID" value="MDT0684544.1"/>
    <property type="molecule type" value="Genomic_DNA"/>
</dbReference>
<keyword evidence="2" id="KW-1185">Reference proteome</keyword>
<organism evidence="1 2">
    <name type="scientific">Tropicimonas omnivorans</name>
    <dbReference type="NCBI Taxonomy" id="3075590"/>
    <lineage>
        <taxon>Bacteria</taxon>
        <taxon>Pseudomonadati</taxon>
        <taxon>Pseudomonadota</taxon>
        <taxon>Alphaproteobacteria</taxon>
        <taxon>Rhodobacterales</taxon>
        <taxon>Roseobacteraceae</taxon>
        <taxon>Tropicimonas</taxon>
    </lineage>
</organism>
<protein>
    <submittedName>
        <fullName evidence="1">Uncharacterized protein</fullName>
    </submittedName>
</protein>
<name>A0ABU3DLF0_9RHOB</name>
<reference evidence="1 2" key="1">
    <citation type="submission" date="2023-09" db="EMBL/GenBank/DDBJ databases">
        <authorList>
            <person name="Rey-Velasco X."/>
        </authorList>
    </citation>
    <scope>NUCLEOTIDE SEQUENCE [LARGE SCALE GENOMIC DNA]</scope>
    <source>
        <strain evidence="1 2">F158</strain>
    </source>
</reference>
<gene>
    <name evidence="1" type="ORF">RM543_17875</name>
</gene>
<comment type="caution">
    <text evidence="1">The sequence shown here is derived from an EMBL/GenBank/DDBJ whole genome shotgun (WGS) entry which is preliminary data.</text>
</comment>
<accession>A0ABU3DLF0</accession>
<dbReference type="RefSeq" id="WP_311694147.1">
    <property type="nucleotide sequence ID" value="NZ_JAVRHL010000006.1"/>
</dbReference>